<name>A0A200R953_MACCD</name>
<dbReference type="GO" id="GO:0003964">
    <property type="term" value="F:RNA-directed DNA polymerase activity"/>
    <property type="evidence" value="ECO:0007669"/>
    <property type="project" value="UniProtKB-KW"/>
</dbReference>
<dbReference type="InParanoid" id="A0A200R953"/>
<protein>
    <submittedName>
        <fullName evidence="2">Reverse transcriptase zinc-binding domain</fullName>
    </submittedName>
</protein>
<evidence type="ECO:0000313" key="2">
    <source>
        <dbReference type="EMBL" id="OVA19183.1"/>
    </source>
</evidence>
<dbReference type="Proteomes" id="UP000195402">
    <property type="component" value="Unassembled WGS sequence"/>
</dbReference>
<dbReference type="OrthoDB" id="914170at2759"/>
<organism evidence="2 3">
    <name type="scientific">Macleaya cordata</name>
    <name type="common">Five-seeded plume-poppy</name>
    <name type="synonym">Bocconia cordata</name>
    <dbReference type="NCBI Taxonomy" id="56857"/>
    <lineage>
        <taxon>Eukaryota</taxon>
        <taxon>Viridiplantae</taxon>
        <taxon>Streptophyta</taxon>
        <taxon>Embryophyta</taxon>
        <taxon>Tracheophyta</taxon>
        <taxon>Spermatophyta</taxon>
        <taxon>Magnoliopsida</taxon>
        <taxon>Ranunculales</taxon>
        <taxon>Papaveraceae</taxon>
        <taxon>Papaveroideae</taxon>
        <taxon>Macleaya</taxon>
    </lineage>
</organism>
<keyword evidence="2" id="KW-0808">Transferase</keyword>
<evidence type="ECO:0000313" key="3">
    <source>
        <dbReference type="Proteomes" id="UP000195402"/>
    </source>
</evidence>
<proteinExistence type="predicted"/>
<dbReference type="EMBL" id="MVGT01000232">
    <property type="protein sequence ID" value="OVA19183.1"/>
    <property type="molecule type" value="Genomic_DNA"/>
</dbReference>
<accession>A0A200R953</accession>
<dbReference type="AlphaFoldDB" id="A0A200R953"/>
<dbReference type="InterPro" id="IPR026960">
    <property type="entry name" value="RVT-Znf"/>
</dbReference>
<gene>
    <name evidence="2" type="ORF">BVC80_8405g7</name>
</gene>
<keyword evidence="2" id="KW-0695">RNA-directed DNA polymerase</keyword>
<dbReference type="Pfam" id="PF13966">
    <property type="entry name" value="zf-RVT"/>
    <property type="match status" value="1"/>
</dbReference>
<feature type="domain" description="Reverse transcriptase zinc-binding" evidence="1">
    <location>
        <begin position="1"/>
        <end position="55"/>
    </location>
</feature>
<comment type="caution">
    <text evidence="2">The sequence shown here is derived from an EMBL/GenBank/DDBJ whole genome shotgun (WGS) entry which is preliminary data.</text>
</comment>
<keyword evidence="2" id="KW-0548">Nucleotidyltransferase</keyword>
<sequence length="108" mass="12672">MSIFLWRFLNNAIPVDVRIQDCAISLASGCLCCVHRNIKSMDHLFLNGEIAVFLWDRLSPLFGIHRTNYRDLREFILAWFNVAHRMSQMGKLATLFPMAIMWEIWSEP</sequence>
<keyword evidence="3" id="KW-1185">Reference proteome</keyword>
<evidence type="ECO:0000259" key="1">
    <source>
        <dbReference type="Pfam" id="PF13966"/>
    </source>
</evidence>
<reference evidence="2 3" key="1">
    <citation type="journal article" date="2017" name="Mol. Plant">
        <title>The Genome of Medicinal Plant Macleaya cordata Provides New Insights into Benzylisoquinoline Alkaloids Metabolism.</title>
        <authorList>
            <person name="Liu X."/>
            <person name="Liu Y."/>
            <person name="Huang P."/>
            <person name="Ma Y."/>
            <person name="Qing Z."/>
            <person name="Tang Q."/>
            <person name="Cao H."/>
            <person name="Cheng P."/>
            <person name="Zheng Y."/>
            <person name="Yuan Z."/>
            <person name="Zhou Y."/>
            <person name="Liu J."/>
            <person name="Tang Z."/>
            <person name="Zhuo Y."/>
            <person name="Zhang Y."/>
            <person name="Yu L."/>
            <person name="Huang J."/>
            <person name="Yang P."/>
            <person name="Peng Q."/>
            <person name="Zhang J."/>
            <person name="Jiang W."/>
            <person name="Zhang Z."/>
            <person name="Lin K."/>
            <person name="Ro D.K."/>
            <person name="Chen X."/>
            <person name="Xiong X."/>
            <person name="Shang Y."/>
            <person name="Huang S."/>
            <person name="Zeng J."/>
        </authorList>
    </citation>
    <scope>NUCLEOTIDE SEQUENCE [LARGE SCALE GENOMIC DNA]</scope>
    <source>
        <strain evidence="3">cv. BLH2017</strain>
        <tissue evidence="2">Root</tissue>
    </source>
</reference>